<feature type="region of interest" description="Disordered" evidence="2">
    <location>
        <begin position="1"/>
        <end position="62"/>
    </location>
</feature>
<keyword evidence="5" id="KW-1185">Reference proteome</keyword>
<dbReference type="CDD" id="cd05136">
    <property type="entry name" value="RasGAP_DAB2IP"/>
    <property type="match status" value="1"/>
</dbReference>
<feature type="compositionally biased region" description="Polar residues" evidence="2">
    <location>
        <begin position="169"/>
        <end position="179"/>
    </location>
</feature>
<organism evidence="5 6">
    <name type="scientific">Phascolarctos cinereus</name>
    <name type="common">Koala</name>
    <dbReference type="NCBI Taxonomy" id="38626"/>
    <lineage>
        <taxon>Eukaryota</taxon>
        <taxon>Metazoa</taxon>
        <taxon>Chordata</taxon>
        <taxon>Craniata</taxon>
        <taxon>Vertebrata</taxon>
        <taxon>Euteleostomi</taxon>
        <taxon>Mammalia</taxon>
        <taxon>Metatheria</taxon>
        <taxon>Diprotodontia</taxon>
        <taxon>Phascolarctidae</taxon>
        <taxon>Phascolarctos</taxon>
    </lineage>
</organism>
<dbReference type="CTD" id="64926"/>
<evidence type="ECO:0000259" key="3">
    <source>
        <dbReference type="PROSITE" id="PS50004"/>
    </source>
</evidence>
<dbReference type="PROSITE" id="PS50018">
    <property type="entry name" value="RAS_GTPASE_ACTIV_2"/>
    <property type="match status" value="1"/>
</dbReference>
<dbReference type="GeneID" id="110196217"/>
<dbReference type="InParanoid" id="A0A6P5J2A5"/>
<dbReference type="AlphaFoldDB" id="A0A6P5J2A5"/>
<evidence type="ECO:0000256" key="2">
    <source>
        <dbReference type="SAM" id="MobiDB-lite"/>
    </source>
</evidence>
<feature type="region of interest" description="Disordered" evidence="2">
    <location>
        <begin position="982"/>
        <end position="1006"/>
    </location>
</feature>
<keyword evidence="1" id="KW-0343">GTPase activation</keyword>
<dbReference type="InterPro" id="IPR039360">
    <property type="entry name" value="Ras_GTPase"/>
</dbReference>
<protein>
    <submittedName>
        <fullName evidence="6">RAS protein activator like-3 isoform X1</fullName>
    </submittedName>
</protein>
<dbReference type="FunCoup" id="A0A6P5J2A5">
    <property type="interactions" value="342"/>
</dbReference>
<feature type="region of interest" description="Disordered" evidence="2">
    <location>
        <begin position="934"/>
        <end position="959"/>
    </location>
</feature>
<feature type="domain" description="C2" evidence="3">
    <location>
        <begin position="291"/>
        <end position="408"/>
    </location>
</feature>
<dbReference type="RefSeq" id="XP_020825019.1">
    <property type="nucleotide sequence ID" value="XM_020969360.1"/>
</dbReference>
<dbReference type="SMART" id="SM00323">
    <property type="entry name" value="RasGAP"/>
    <property type="match status" value="1"/>
</dbReference>
<proteinExistence type="predicted"/>
<name>A0A6P5J2A5_PHACI</name>
<evidence type="ECO:0000313" key="5">
    <source>
        <dbReference type="Proteomes" id="UP000515140"/>
    </source>
</evidence>
<feature type="domain" description="Ras-GAP" evidence="4">
    <location>
        <begin position="455"/>
        <end position="647"/>
    </location>
</feature>
<dbReference type="SUPFAM" id="SSF49562">
    <property type="entry name" value="C2 domain (Calcium/lipid-binding domain, CaLB)"/>
    <property type="match status" value="1"/>
</dbReference>
<reference evidence="6" key="1">
    <citation type="submission" date="2025-08" db="UniProtKB">
        <authorList>
            <consortium name="RefSeq"/>
        </authorList>
    </citation>
    <scope>IDENTIFICATION</scope>
    <source>
        <tissue evidence="6">Spleen</tissue>
    </source>
</reference>
<dbReference type="Pfam" id="PF00616">
    <property type="entry name" value="RasGAP"/>
    <property type="match status" value="2"/>
</dbReference>
<feature type="region of interest" description="Disordered" evidence="2">
    <location>
        <begin position="74"/>
        <end position="116"/>
    </location>
</feature>
<feature type="compositionally biased region" description="Basic and acidic residues" evidence="2">
    <location>
        <begin position="181"/>
        <end position="192"/>
    </location>
</feature>
<feature type="region of interest" description="Disordered" evidence="2">
    <location>
        <begin position="214"/>
        <end position="236"/>
    </location>
</feature>
<dbReference type="PROSITE" id="PS50004">
    <property type="entry name" value="C2"/>
    <property type="match status" value="1"/>
</dbReference>
<dbReference type="Proteomes" id="UP000515140">
    <property type="component" value="Unplaced"/>
</dbReference>
<dbReference type="SUPFAM" id="SSF48350">
    <property type="entry name" value="GTPase activation domain, GAP"/>
    <property type="match status" value="1"/>
</dbReference>
<feature type="compositionally biased region" description="Polar residues" evidence="2">
    <location>
        <begin position="808"/>
        <end position="826"/>
    </location>
</feature>
<dbReference type="Pfam" id="PF25321">
    <property type="entry name" value="PH_RASGAP"/>
    <property type="match status" value="1"/>
</dbReference>
<feature type="region of interest" description="Disordered" evidence="2">
    <location>
        <begin position="161"/>
        <end position="199"/>
    </location>
</feature>
<dbReference type="InterPro" id="IPR001936">
    <property type="entry name" value="RasGAP_dom"/>
</dbReference>
<sequence length="1006" mass="110724">MEMPAPTGPQAKVASPLGSYRWRRGGDKSTGASRWGRLQGWGRALSNPETSEPPASRPPQWSLFRRAVSASAKESGGGWNWKLPKYLRPGNQQQAPEHVPGSEQEVAPEPDASDPLPVTQRIPEAPTADVPVWDISGFTLLDGKLLLLGREEEVKATGRILPRAGSVGSEGSVQLTSGGSKEPEQSLRRGELEATSTNQGHNVRGLLWKRLKEKKKGKAGSTGTGCPSARGSQESLVNEGPIKELDLSSEQNVQVWPLHPSLLGEPYCFQVTWPSGSRCFSCGSAAERDRWIEDLRQSLQPQQESQEREETWLSVWVHEAKALPQGSSPGLRVELWLDGALLARTAARPGPHFWAERFHFEALPPARHLSLRLRQADRDLGNVSLALTELGPMGGGLERWFPLEGGPSGAALRARVRARCLRILPTERYKELAEFLTFHYPELCHALEPQLSAQAKEELAATMVRVLHGTGKAQALVTDLGLEELAHCGGREALLFRENTLATKAIDEYMKLVGQSYLHETLGGAVGRLCASEDGCEVDPSKCPGPALAQHQATLRQSCEDVFLSITRSSDWFPAELSAVFSSWWTACQERGAEPLGERLVCASLFLRFLCPAIMSPSLFGLAHEYPGPGLARTLTLIAKVIQNLANRALFGEKESYMSFMNDFLEQHNSAMQRFLVQVACGDGDRVPRGYQGSGDLARGLAILHVQLRTIFSDLDQPTQESLEPLPTILQAIEEGRPVPVSVSMRPHATNIRAQVHASFSEKPGFLAPRDLSKHTPLISKSQSLRSIQGQGQCEEQPAKRLRRRIQRTQSVPASRTASPHTSGPLSRTKPKDSLQRSSPPQGRSRLGVSASLPRKSSVPWQRFLEKPHEVDHSICTHRLPGKGQLAELRQEIVSLCDQQRVLAGQLEALASETQALGEQQKKLFGQLEQIQGQFRTSRAQKPDPGHSPGLQSRSSENTRLESLEHRLADLERSHAQLVHWMQDQQKTPRMQIQPPKIPCANGDAT</sequence>
<evidence type="ECO:0000256" key="1">
    <source>
        <dbReference type="ARBA" id="ARBA00022468"/>
    </source>
</evidence>
<dbReference type="InterPro" id="IPR023152">
    <property type="entry name" value="RasGAP_CS"/>
</dbReference>
<dbReference type="PROSITE" id="PS00509">
    <property type="entry name" value="RAS_GTPASE_ACTIV_1"/>
    <property type="match status" value="1"/>
</dbReference>
<dbReference type="SUPFAM" id="SSF50729">
    <property type="entry name" value="PH domain-like"/>
    <property type="match status" value="1"/>
</dbReference>
<dbReference type="KEGG" id="pcw:110196217"/>
<dbReference type="InterPro" id="IPR008936">
    <property type="entry name" value="Rho_GTPase_activation_prot"/>
</dbReference>
<dbReference type="GO" id="GO:0005096">
    <property type="term" value="F:GTPase activator activity"/>
    <property type="evidence" value="ECO:0007669"/>
    <property type="project" value="UniProtKB-KW"/>
</dbReference>
<dbReference type="InterPro" id="IPR035892">
    <property type="entry name" value="C2_domain_sf"/>
</dbReference>
<dbReference type="InterPro" id="IPR057606">
    <property type="entry name" value="SynGAP1-like_PH"/>
</dbReference>
<feature type="region of interest" description="Disordered" evidence="2">
    <location>
        <begin position="783"/>
        <end position="854"/>
    </location>
</feature>
<dbReference type="PANTHER" id="PTHR10194">
    <property type="entry name" value="RAS GTPASE-ACTIVATING PROTEINS"/>
    <property type="match status" value="1"/>
</dbReference>
<gene>
    <name evidence="6" type="primary">RASAL3</name>
</gene>
<dbReference type="PANTHER" id="PTHR10194:SF96">
    <property type="entry name" value="RAS PROTEIN ACTIVATOR LIKE-3"/>
    <property type="match status" value="1"/>
</dbReference>
<dbReference type="Gene3D" id="2.30.29.30">
    <property type="entry name" value="Pleckstrin-homology domain (PH domain)/Phosphotyrosine-binding domain (PTB)"/>
    <property type="match status" value="1"/>
</dbReference>
<evidence type="ECO:0000259" key="4">
    <source>
        <dbReference type="PROSITE" id="PS50018"/>
    </source>
</evidence>
<dbReference type="InterPro" id="IPR011993">
    <property type="entry name" value="PH-like_dom_sf"/>
</dbReference>
<evidence type="ECO:0000313" key="6">
    <source>
        <dbReference type="RefSeq" id="XP_020825019.1"/>
    </source>
</evidence>
<feature type="compositionally biased region" description="Polar residues" evidence="2">
    <location>
        <begin position="783"/>
        <end position="794"/>
    </location>
</feature>
<accession>A0A6P5J2A5</accession>
<dbReference type="Gene3D" id="1.10.506.10">
    <property type="entry name" value="GTPase Activation - p120gap, domain 1"/>
    <property type="match status" value="2"/>
</dbReference>
<dbReference type="InterPro" id="IPR000008">
    <property type="entry name" value="C2_dom"/>
</dbReference>